<accession>A0A420HXA5</accession>
<protein>
    <recommendedName>
        <fullName evidence="3 6">3-methyl-2-oxobutanoate hydroxymethyltransferase</fullName>
        <ecNumber evidence="3 6">2.1.2.11</ecNumber>
    </recommendedName>
</protein>
<dbReference type="Gene3D" id="3.20.20.60">
    <property type="entry name" value="Phosphoenolpyruvate-binding domains"/>
    <property type="match status" value="1"/>
</dbReference>
<sequence>MSKSFTFLRPSFTSSASSGPIHVANMRGLLSCLPLRHTRHSSHFPLRSNRGNERKKITLDTLNKLYKRGEPILALTAHDFPSGHVADMAGMEIVLVGDSLAMVAMGLEDTSEVLIEEMLVHCRSVSRAVKTAFTVGDLPMGSYEISPNQALTSAIRFIKEGRVKAVKLEGGQEMAPSVNKISAAGIPVLGHIGLTPQRVNSLGGFRVQGKSSECALKILHDALALQKAGCFAIVIEAVPAQVATLITKELSVPTIGIGAGSGCSGQIVVQVDMTGNFPPGRYVPKFVKTYCNVWGESLRGIETYREEAKSRKYPALEHTYPISEEELAIFEREIAKKRQ</sequence>
<dbReference type="Pfam" id="PF02548">
    <property type="entry name" value="Pantoate_transf"/>
    <property type="match status" value="1"/>
</dbReference>
<evidence type="ECO:0000256" key="6">
    <source>
        <dbReference type="RuleBase" id="RU362100"/>
    </source>
</evidence>
<organism evidence="7 8">
    <name type="scientific">Erysiphe neolycopersici</name>
    <dbReference type="NCBI Taxonomy" id="212602"/>
    <lineage>
        <taxon>Eukaryota</taxon>
        <taxon>Fungi</taxon>
        <taxon>Dikarya</taxon>
        <taxon>Ascomycota</taxon>
        <taxon>Pezizomycotina</taxon>
        <taxon>Leotiomycetes</taxon>
        <taxon>Erysiphales</taxon>
        <taxon>Erysiphaceae</taxon>
        <taxon>Erysiphe</taxon>
    </lineage>
</organism>
<dbReference type="InterPro" id="IPR003700">
    <property type="entry name" value="Pantoate_hydroxy_MeTrfase"/>
</dbReference>
<dbReference type="InterPro" id="IPR015813">
    <property type="entry name" value="Pyrv/PenolPyrv_kinase-like_dom"/>
</dbReference>
<dbReference type="OrthoDB" id="425211at2759"/>
<dbReference type="GO" id="GO:0005739">
    <property type="term" value="C:mitochondrion"/>
    <property type="evidence" value="ECO:0007669"/>
    <property type="project" value="TreeGrafter"/>
</dbReference>
<comment type="caution">
    <text evidence="7">The sequence shown here is derived from an EMBL/GenBank/DDBJ whole genome shotgun (WGS) entry which is preliminary data.</text>
</comment>
<dbReference type="STRING" id="212602.A0A420HXA5"/>
<dbReference type="EMBL" id="MCFK01003635">
    <property type="protein sequence ID" value="RKF62075.1"/>
    <property type="molecule type" value="Genomic_DNA"/>
</dbReference>
<dbReference type="AlphaFoldDB" id="A0A420HXA5"/>
<dbReference type="GO" id="GO:0000287">
    <property type="term" value="F:magnesium ion binding"/>
    <property type="evidence" value="ECO:0007669"/>
    <property type="project" value="TreeGrafter"/>
</dbReference>
<dbReference type="PANTHER" id="PTHR20881">
    <property type="entry name" value="3-METHYL-2-OXOBUTANOATE HYDROXYMETHYLTRANSFERASE"/>
    <property type="match status" value="1"/>
</dbReference>
<dbReference type="PANTHER" id="PTHR20881:SF0">
    <property type="entry name" value="3-METHYL-2-OXOBUTANOATE HYDROXYMETHYLTRANSFERASE"/>
    <property type="match status" value="1"/>
</dbReference>
<dbReference type="NCBIfam" id="TIGR00222">
    <property type="entry name" value="panB"/>
    <property type="match status" value="1"/>
</dbReference>
<comment type="catalytic activity">
    <reaction evidence="5 6">
        <text>(6R)-5,10-methylene-5,6,7,8-tetrahydrofolate + 3-methyl-2-oxobutanoate + H2O = 2-dehydropantoate + (6S)-5,6,7,8-tetrahydrofolate</text>
        <dbReference type="Rhea" id="RHEA:11824"/>
        <dbReference type="ChEBI" id="CHEBI:11561"/>
        <dbReference type="ChEBI" id="CHEBI:11851"/>
        <dbReference type="ChEBI" id="CHEBI:15377"/>
        <dbReference type="ChEBI" id="CHEBI:15636"/>
        <dbReference type="ChEBI" id="CHEBI:57453"/>
        <dbReference type="EC" id="2.1.2.11"/>
    </reaction>
</comment>
<evidence type="ECO:0000313" key="7">
    <source>
        <dbReference type="EMBL" id="RKF62075.1"/>
    </source>
</evidence>
<dbReference type="CDD" id="cd06557">
    <property type="entry name" value="KPHMT-like"/>
    <property type="match status" value="1"/>
</dbReference>
<comment type="similarity">
    <text evidence="2 6">Belongs to the PanB family.</text>
</comment>
<evidence type="ECO:0000256" key="2">
    <source>
        <dbReference type="ARBA" id="ARBA00008676"/>
    </source>
</evidence>
<evidence type="ECO:0000256" key="3">
    <source>
        <dbReference type="ARBA" id="ARBA00012618"/>
    </source>
</evidence>
<reference evidence="7 8" key="1">
    <citation type="journal article" date="2018" name="BMC Genomics">
        <title>Comparative genome analyses reveal sequence features reflecting distinct modes of host-adaptation between dicot and monocot powdery mildew.</title>
        <authorList>
            <person name="Wu Y."/>
            <person name="Ma X."/>
            <person name="Pan Z."/>
            <person name="Kale S.D."/>
            <person name="Song Y."/>
            <person name="King H."/>
            <person name="Zhang Q."/>
            <person name="Presley C."/>
            <person name="Deng X."/>
            <person name="Wei C.I."/>
            <person name="Xiao S."/>
        </authorList>
    </citation>
    <scope>NUCLEOTIDE SEQUENCE [LARGE SCALE GENOMIC DNA]</scope>
    <source>
        <strain evidence="7">UMSG2</strain>
    </source>
</reference>
<dbReference type="GO" id="GO:0008168">
    <property type="term" value="F:methyltransferase activity"/>
    <property type="evidence" value="ECO:0007669"/>
    <property type="project" value="UniProtKB-KW"/>
</dbReference>
<evidence type="ECO:0000313" key="8">
    <source>
        <dbReference type="Proteomes" id="UP000286134"/>
    </source>
</evidence>
<dbReference type="GO" id="GO:0015940">
    <property type="term" value="P:pantothenate biosynthetic process"/>
    <property type="evidence" value="ECO:0007669"/>
    <property type="project" value="UniProtKB-UniPathway"/>
</dbReference>
<proteinExistence type="inferred from homology"/>
<dbReference type="GO" id="GO:0032259">
    <property type="term" value="P:methylation"/>
    <property type="evidence" value="ECO:0007669"/>
    <property type="project" value="UniProtKB-KW"/>
</dbReference>
<keyword evidence="8" id="KW-1185">Reference proteome</keyword>
<gene>
    <name evidence="7" type="ORF">OnM2_036061</name>
</gene>
<dbReference type="UniPathway" id="UPA00028">
    <property type="reaction ID" value="UER00003"/>
</dbReference>
<dbReference type="EC" id="2.1.2.11" evidence="3 6"/>
<keyword evidence="6" id="KW-0566">Pantothenate biosynthesis</keyword>
<comment type="function">
    <text evidence="6">Catalyzes the reversible reaction in which hydroxymethyl group from 5,10-methylenetetrahydrofolate is transferred onto alpha-ketoisovalerate to form ketopantoate.</text>
</comment>
<dbReference type="HAMAP" id="MF_00156">
    <property type="entry name" value="PanB"/>
    <property type="match status" value="1"/>
</dbReference>
<evidence type="ECO:0000256" key="1">
    <source>
        <dbReference type="ARBA" id="ARBA00005033"/>
    </source>
</evidence>
<evidence type="ECO:0000256" key="4">
    <source>
        <dbReference type="ARBA" id="ARBA00022679"/>
    </source>
</evidence>
<keyword evidence="4 6" id="KW-0808">Transferase</keyword>
<comment type="pathway">
    <text evidence="1 6">Cofactor biosynthesis; (R)-pantothenate biosynthesis; (R)-pantoate from 3-methyl-2-oxobutanoate: step 1/2.</text>
</comment>
<dbReference type="GO" id="GO:0003864">
    <property type="term" value="F:3-methyl-2-oxobutanoate hydroxymethyltransferase activity"/>
    <property type="evidence" value="ECO:0007669"/>
    <property type="project" value="UniProtKB-EC"/>
</dbReference>
<dbReference type="InterPro" id="IPR040442">
    <property type="entry name" value="Pyrv_kinase-like_dom_sf"/>
</dbReference>
<evidence type="ECO:0000256" key="5">
    <source>
        <dbReference type="ARBA" id="ARBA00049172"/>
    </source>
</evidence>
<keyword evidence="7" id="KW-0489">Methyltransferase</keyword>
<dbReference type="FunFam" id="3.20.20.60:FF:000003">
    <property type="entry name" value="3-methyl-2-oxobutanoate hydroxymethyltransferase"/>
    <property type="match status" value="1"/>
</dbReference>
<dbReference type="Proteomes" id="UP000286134">
    <property type="component" value="Unassembled WGS sequence"/>
</dbReference>
<name>A0A420HXA5_9PEZI</name>
<dbReference type="SUPFAM" id="SSF51621">
    <property type="entry name" value="Phosphoenolpyruvate/pyruvate domain"/>
    <property type="match status" value="1"/>
</dbReference>
<dbReference type="NCBIfam" id="NF001452">
    <property type="entry name" value="PRK00311.1"/>
    <property type="match status" value="1"/>
</dbReference>